<sequence>MYRQAADHAGGHDGVDHYHYYGYDDLSAFTKVHESRSAMFKVLDSLWLVLTSQLVSRRSGDQDLTTEVRTDNTTGHEPTAAYYCKWFPIAIGMTMSSIEQEWPAQRAPPDNLDHCGDMCSHVALYALHAVMMHLAASPEVSPRCTARASYNLPGC</sequence>
<organism evidence="1 2">
    <name type="scientific">Ganoderma sinense ZZ0214-1</name>
    <dbReference type="NCBI Taxonomy" id="1077348"/>
    <lineage>
        <taxon>Eukaryota</taxon>
        <taxon>Fungi</taxon>
        <taxon>Dikarya</taxon>
        <taxon>Basidiomycota</taxon>
        <taxon>Agaricomycotina</taxon>
        <taxon>Agaricomycetes</taxon>
        <taxon>Polyporales</taxon>
        <taxon>Polyporaceae</taxon>
        <taxon>Ganoderma</taxon>
    </lineage>
</organism>
<gene>
    <name evidence="1" type="ORF">GSI_09319</name>
</gene>
<protein>
    <submittedName>
        <fullName evidence="1">Uncharacterized protein</fullName>
    </submittedName>
</protein>
<reference evidence="1 2" key="1">
    <citation type="journal article" date="2015" name="Sci. Rep.">
        <title>Chromosome-level genome map provides insights into diverse defense mechanisms in the medicinal fungus Ganoderma sinense.</title>
        <authorList>
            <person name="Zhu Y."/>
            <person name="Xu J."/>
            <person name="Sun C."/>
            <person name="Zhou S."/>
            <person name="Xu H."/>
            <person name="Nelson D.R."/>
            <person name="Qian J."/>
            <person name="Song J."/>
            <person name="Luo H."/>
            <person name="Xiang L."/>
            <person name="Li Y."/>
            <person name="Xu Z."/>
            <person name="Ji A."/>
            <person name="Wang L."/>
            <person name="Lu S."/>
            <person name="Hayward A."/>
            <person name="Sun W."/>
            <person name="Li X."/>
            <person name="Schwartz D.C."/>
            <person name="Wang Y."/>
            <person name="Chen S."/>
        </authorList>
    </citation>
    <scope>NUCLEOTIDE SEQUENCE [LARGE SCALE GENOMIC DNA]</scope>
    <source>
        <strain evidence="1 2">ZZ0214-1</strain>
    </source>
</reference>
<dbReference type="AlphaFoldDB" id="A0A2G8S656"/>
<dbReference type="Proteomes" id="UP000230002">
    <property type="component" value="Unassembled WGS sequence"/>
</dbReference>
<keyword evidence="2" id="KW-1185">Reference proteome</keyword>
<accession>A0A2G8S656</accession>
<proteinExistence type="predicted"/>
<evidence type="ECO:0000313" key="2">
    <source>
        <dbReference type="Proteomes" id="UP000230002"/>
    </source>
</evidence>
<comment type="caution">
    <text evidence="1">The sequence shown here is derived from an EMBL/GenBank/DDBJ whole genome shotgun (WGS) entry which is preliminary data.</text>
</comment>
<evidence type="ECO:0000313" key="1">
    <source>
        <dbReference type="EMBL" id="PIL29269.1"/>
    </source>
</evidence>
<name>A0A2G8S656_9APHY</name>
<dbReference type="EMBL" id="AYKW01000023">
    <property type="protein sequence ID" value="PIL29269.1"/>
    <property type="molecule type" value="Genomic_DNA"/>
</dbReference>